<dbReference type="PANTHER" id="PTHR46517">
    <property type="entry name" value="FRUCTOSE-2,6-BISPHOSPHATASE TIGAR"/>
    <property type="match status" value="1"/>
</dbReference>
<dbReference type="CDD" id="cd07067">
    <property type="entry name" value="HP_PGM_like"/>
    <property type="match status" value="1"/>
</dbReference>
<feature type="chain" id="PRO_5047526305" evidence="2">
    <location>
        <begin position="24"/>
        <end position="254"/>
    </location>
</feature>
<keyword evidence="4" id="KW-1185">Reference proteome</keyword>
<sequence length="254" mass="28062">MKKFIQLISLVFIFTIQVSQSFAAEVNLYFTRHGKTMFNTTHRAQGWSDTPLTKAGVEVAQQLGLGLKHVDFIAVYSSDSGRARETARLILEAKGDEKNIITELKTLRETCFGLFEGDLDPNMWGPAAQYLGYPSDQELMADFNAGKITIDKMMNAIAAVEKSGEAENYETVKNRMLESMYDIAKSAQKQGGGNVLIVSHGMAILAMINEMTETPVHQALGNASVTKIRYTDDGIFIVESVGDMSYVENAKLIK</sequence>
<dbReference type="InterPro" id="IPR029033">
    <property type="entry name" value="His_PPase_superfam"/>
</dbReference>
<organism evidence="3 4">
    <name type="scientific">Frischella japonica</name>
    <dbReference type="NCBI Taxonomy" id="2741544"/>
    <lineage>
        <taxon>Bacteria</taxon>
        <taxon>Pseudomonadati</taxon>
        <taxon>Pseudomonadota</taxon>
        <taxon>Gammaproteobacteria</taxon>
        <taxon>Orbales</taxon>
        <taxon>Orbaceae</taxon>
        <taxon>Frischella</taxon>
    </lineage>
</organism>
<gene>
    <name evidence="3" type="ORF">FcAc13_06445</name>
</gene>
<proteinExistence type="predicted"/>
<dbReference type="InterPro" id="IPR013078">
    <property type="entry name" value="His_Pase_superF_clade-1"/>
</dbReference>
<keyword evidence="2" id="KW-0732">Signal</keyword>
<name>A0ABR7QXJ3_9GAMM</name>
<dbReference type="InterPro" id="IPR051695">
    <property type="entry name" value="Phosphoglycerate_Mutase"/>
</dbReference>
<evidence type="ECO:0000313" key="4">
    <source>
        <dbReference type="Proteomes" id="UP000651208"/>
    </source>
</evidence>
<dbReference type="PANTHER" id="PTHR46517:SF1">
    <property type="entry name" value="FRUCTOSE-2,6-BISPHOSPHATASE TIGAR"/>
    <property type="match status" value="1"/>
</dbReference>
<dbReference type="RefSeq" id="WP_187755389.1">
    <property type="nucleotide sequence ID" value="NZ_JABURY010000015.1"/>
</dbReference>
<evidence type="ECO:0000256" key="1">
    <source>
        <dbReference type="ARBA" id="ARBA00022801"/>
    </source>
</evidence>
<dbReference type="SMART" id="SM00855">
    <property type="entry name" value="PGAM"/>
    <property type="match status" value="1"/>
</dbReference>
<dbReference type="Proteomes" id="UP000651208">
    <property type="component" value="Unassembled WGS sequence"/>
</dbReference>
<protein>
    <submittedName>
        <fullName evidence="3">Histidine phosphatase family protein</fullName>
    </submittedName>
</protein>
<reference evidence="3 4" key="1">
    <citation type="submission" date="2020-06" db="EMBL/GenBank/DDBJ databases">
        <title>Frischella cerana isolated from Apis cerana gut homogenate.</title>
        <authorList>
            <person name="Wolter L.A."/>
            <person name="Suenami S."/>
            <person name="Miyazaki R."/>
        </authorList>
    </citation>
    <scope>NUCLEOTIDE SEQUENCE [LARGE SCALE GENOMIC DNA]</scope>
    <source>
        <strain evidence="3 4">Ac13</strain>
    </source>
</reference>
<dbReference type="SUPFAM" id="SSF53254">
    <property type="entry name" value="Phosphoglycerate mutase-like"/>
    <property type="match status" value="1"/>
</dbReference>
<keyword evidence="1" id="KW-0378">Hydrolase</keyword>
<evidence type="ECO:0000313" key="3">
    <source>
        <dbReference type="EMBL" id="MBC9130948.1"/>
    </source>
</evidence>
<feature type="signal peptide" evidence="2">
    <location>
        <begin position="1"/>
        <end position="23"/>
    </location>
</feature>
<dbReference type="EMBL" id="JABURY010000015">
    <property type="protein sequence ID" value="MBC9130948.1"/>
    <property type="molecule type" value="Genomic_DNA"/>
</dbReference>
<dbReference type="Gene3D" id="3.40.50.1240">
    <property type="entry name" value="Phosphoglycerate mutase-like"/>
    <property type="match status" value="1"/>
</dbReference>
<accession>A0ABR7QXJ3</accession>
<comment type="caution">
    <text evidence="3">The sequence shown here is derived from an EMBL/GenBank/DDBJ whole genome shotgun (WGS) entry which is preliminary data.</text>
</comment>
<dbReference type="Pfam" id="PF00300">
    <property type="entry name" value="His_Phos_1"/>
    <property type="match status" value="2"/>
</dbReference>
<evidence type="ECO:0000256" key="2">
    <source>
        <dbReference type="SAM" id="SignalP"/>
    </source>
</evidence>